<evidence type="ECO:0000313" key="7">
    <source>
        <dbReference type="Proteomes" id="UP000036987"/>
    </source>
</evidence>
<dbReference type="Pfam" id="PF16845">
    <property type="entry name" value="SQAPI"/>
    <property type="match status" value="1"/>
</dbReference>
<proteinExistence type="inferred from homology"/>
<evidence type="ECO:0000256" key="3">
    <source>
        <dbReference type="ARBA" id="ARBA00022704"/>
    </source>
</evidence>
<dbReference type="PROSITE" id="PS00287">
    <property type="entry name" value="CYSTATIN"/>
    <property type="match status" value="1"/>
</dbReference>
<dbReference type="InterPro" id="IPR000010">
    <property type="entry name" value="Cystatin_dom"/>
</dbReference>
<reference evidence="7" key="1">
    <citation type="journal article" date="2016" name="Nature">
        <title>The genome of the seagrass Zostera marina reveals angiosperm adaptation to the sea.</title>
        <authorList>
            <person name="Olsen J.L."/>
            <person name="Rouze P."/>
            <person name="Verhelst B."/>
            <person name="Lin Y.-C."/>
            <person name="Bayer T."/>
            <person name="Collen J."/>
            <person name="Dattolo E."/>
            <person name="De Paoli E."/>
            <person name="Dittami S."/>
            <person name="Maumus F."/>
            <person name="Michel G."/>
            <person name="Kersting A."/>
            <person name="Lauritano C."/>
            <person name="Lohaus R."/>
            <person name="Toepel M."/>
            <person name="Tonon T."/>
            <person name="Vanneste K."/>
            <person name="Amirebrahimi M."/>
            <person name="Brakel J."/>
            <person name="Bostroem C."/>
            <person name="Chovatia M."/>
            <person name="Grimwood J."/>
            <person name="Jenkins J.W."/>
            <person name="Jueterbock A."/>
            <person name="Mraz A."/>
            <person name="Stam W.T."/>
            <person name="Tice H."/>
            <person name="Bornberg-Bauer E."/>
            <person name="Green P.J."/>
            <person name="Pearson G.A."/>
            <person name="Procaccini G."/>
            <person name="Duarte C.M."/>
            <person name="Schmutz J."/>
            <person name="Reusch T.B.H."/>
            <person name="Van de Peer Y."/>
        </authorList>
    </citation>
    <scope>NUCLEOTIDE SEQUENCE [LARGE SCALE GENOMIC DNA]</scope>
    <source>
        <strain evidence="7">cv. Finnish</strain>
    </source>
</reference>
<protein>
    <submittedName>
        <fullName evidence="6">Cysteine proteinase inhibitor 5</fullName>
    </submittedName>
</protein>
<keyword evidence="7" id="KW-1185">Reference proteome</keyword>
<evidence type="ECO:0000256" key="2">
    <source>
        <dbReference type="ARBA" id="ARBA00022690"/>
    </source>
</evidence>
<dbReference type="CDD" id="cd00042">
    <property type="entry name" value="CY"/>
    <property type="match status" value="1"/>
</dbReference>
<dbReference type="SMART" id="SM00043">
    <property type="entry name" value="CY"/>
    <property type="match status" value="1"/>
</dbReference>
<dbReference type="GO" id="GO:0004869">
    <property type="term" value="F:cysteine-type endopeptidase inhibitor activity"/>
    <property type="evidence" value="ECO:0007669"/>
    <property type="project" value="UniProtKB-KW"/>
</dbReference>
<evidence type="ECO:0000259" key="5">
    <source>
        <dbReference type="SMART" id="SM00043"/>
    </source>
</evidence>
<dbReference type="SUPFAM" id="SSF54403">
    <property type="entry name" value="Cystatin/monellin"/>
    <property type="match status" value="1"/>
</dbReference>
<feature type="chain" id="PRO_5018616141" evidence="4">
    <location>
        <begin position="25"/>
        <end position="124"/>
    </location>
</feature>
<dbReference type="OMA" id="YERSWEH"/>
<keyword evidence="2" id="KW-0646">Protease inhibitor</keyword>
<dbReference type="InterPro" id="IPR018073">
    <property type="entry name" value="Prot_inh_cystat_CS"/>
</dbReference>
<dbReference type="EMBL" id="LFYR01001927">
    <property type="protein sequence ID" value="KMZ58555.1"/>
    <property type="molecule type" value="Genomic_DNA"/>
</dbReference>
<dbReference type="AlphaFoldDB" id="A0A0K9NRD4"/>
<dbReference type="STRING" id="29655.A0A0K9NRD4"/>
<accession>A0A0K9NRD4</accession>
<dbReference type="PANTHER" id="PTHR47364">
    <property type="entry name" value="CYSTEINE PROTEINASE INHIBITOR 5"/>
    <property type="match status" value="1"/>
</dbReference>
<feature type="signal peptide" evidence="4">
    <location>
        <begin position="1"/>
        <end position="24"/>
    </location>
</feature>
<organism evidence="6 7">
    <name type="scientific">Zostera marina</name>
    <name type="common">Eelgrass</name>
    <dbReference type="NCBI Taxonomy" id="29655"/>
    <lineage>
        <taxon>Eukaryota</taxon>
        <taxon>Viridiplantae</taxon>
        <taxon>Streptophyta</taxon>
        <taxon>Embryophyta</taxon>
        <taxon>Tracheophyta</taxon>
        <taxon>Spermatophyta</taxon>
        <taxon>Magnoliopsida</taxon>
        <taxon>Liliopsida</taxon>
        <taxon>Zosteraceae</taxon>
        <taxon>Zostera</taxon>
    </lineage>
</organism>
<dbReference type="PANTHER" id="PTHR47364:SF2">
    <property type="entry name" value="CYSTEINE PROTEINASE INHIBITOR 5"/>
    <property type="match status" value="1"/>
</dbReference>
<name>A0A0K9NRD4_ZOSMR</name>
<comment type="caution">
    <text evidence="6">The sequence shown here is derived from an EMBL/GenBank/DDBJ whole genome shotgun (WGS) entry which is preliminary data.</text>
</comment>
<gene>
    <name evidence="6" type="ORF">ZOSMA_76G01100</name>
</gene>
<feature type="domain" description="Cystatin" evidence="5">
    <location>
        <begin position="26"/>
        <end position="123"/>
    </location>
</feature>
<comment type="similarity">
    <text evidence="1">Belongs to the cystatin family. Phytocystatin subfamily.</text>
</comment>
<keyword evidence="3" id="KW-0789">Thiol protease inhibitor</keyword>
<keyword evidence="4" id="KW-0732">Signal</keyword>
<evidence type="ECO:0000313" key="6">
    <source>
        <dbReference type="EMBL" id="KMZ58555.1"/>
    </source>
</evidence>
<sequence>MVSKSVLFILTTILSMISSTSVRSSSLVGGWSPIKNLNEPDIVDVGRFAVKAHNLALTNTTGNPLTFLNIERGDSQVVAGMNYRLYIKAKNNDGESSDVHIYKAVVWVKTWMHFIKLTSFEICA</sequence>
<dbReference type="OrthoDB" id="752087at2759"/>
<dbReference type="InterPro" id="IPR046350">
    <property type="entry name" value="Cystatin_sf"/>
</dbReference>
<dbReference type="Proteomes" id="UP000036987">
    <property type="component" value="Unassembled WGS sequence"/>
</dbReference>
<evidence type="ECO:0000256" key="4">
    <source>
        <dbReference type="SAM" id="SignalP"/>
    </source>
</evidence>
<dbReference type="Gene3D" id="3.10.450.10">
    <property type="match status" value="1"/>
</dbReference>
<evidence type="ECO:0000256" key="1">
    <source>
        <dbReference type="ARBA" id="ARBA00007233"/>
    </source>
</evidence>